<dbReference type="AlphaFoldDB" id="A0A0B6YVX1"/>
<gene>
    <name evidence="2" type="primary">ORF39187</name>
</gene>
<feature type="compositionally biased region" description="Basic and acidic residues" evidence="1">
    <location>
        <begin position="22"/>
        <end position="34"/>
    </location>
</feature>
<protein>
    <submittedName>
        <fullName evidence="2">Uncharacterized protein</fullName>
    </submittedName>
</protein>
<reference evidence="2" key="1">
    <citation type="submission" date="2014-12" db="EMBL/GenBank/DDBJ databases">
        <title>Insight into the proteome of Arion vulgaris.</title>
        <authorList>
            <person name="Aradska J."/>
            <person name="Bulat T."/>
            <person name="Smidak R."/>
            <person name="Sarate P."/>
            <person name="Gangsoo J."/>
            <person name="Sialana F."/>
            <person name="Bilban M."/>
            <person name="Lubec G."/>
        </authorList>
    </citation>
    <scope>NUCLEOTIDE SEQUENCE</scope>
    <source>
        <tissue evidence="2">Skin</tissue>
    </source>
</reference>
<name>A0A0B6YVX1_9EUPU</name>
<feature type="compositionally biased region" description="Polar residues" evidence="1">
    <location>
        <begin position="204"/>
        <end position="223"/>
    </location>
</feature>
<accession>A0A0B6YVX1</accession>
<dbReference type="EMBL" id="HACG01013503">
    <property type="protein sequence ID" value="CEK60368.1"/>
    <property type="molecule type" value="Transcribed_RNA"/>
</dbReference>
<feature type="compositionally biased region" description="Low complexity" evidence="1">
    <location>
        <begin position="186"/>
        <end position="203"/>
    </location>
</feature>
<organism evidence="2">
    <name type="scientific">Arion vulgaris</name>
    <dbReference type="NCBI Taxonomy" id="1028688"/>
    <lineage>
        <taxon>Eukaryota</taxon>
        <taxon>Metazoa</taxon>
        <taxon>Spiralia</taxon>
        <taxon>Lophotrochozoa</taxon>
        <taxon>Mollusca</taxon>
        <taxon>Gastropoda</taxon>
        <taxon>Heterobranchia</taxon>
        <taxon>Euthyneura</taxon>
        <taxon>Panpulmonata</taxon>
        <taxon>Eupulmonata</taxon>
        <taxon>Stylommatophora</taxon>
        <taxon>Helicina</taxon>
        <taxon>Arionoidea</taxon>
        <taxon>Arionidae</taxon>
        <taxon>Arion</taxon>
    </lineage>
</organism>
<proteinExistence type="predicted"/>
<feature type="compositionally biased region" description="Basic and acidic residues" evidence="1">
    <location>
        <begin position="343"/>
        <end position="355"/>
    </location>
</feature>
<feature type="region of interest" description="Disordered" evidence="1">
    <location>
        <begin position="180"/>
        <end position="227"/>
    </location>
</feature>
<feature type="non-terminal residue" evidence="2">
    <location>
        <position position="355"/>
    </location>
</feature>
<evidence type="ECO:0000313" key="2">
    <source>
        <dbReference type="EMBL" id="CEK60368.1"/>
    </source>
</evidence>
<feature type="compositionally biased region" description="Polar residues" evidence="1">
    <location>
        <begin position="35"/>
        <end position="52"/>
    </location>
</feature>
<feature type="compositionally biased region" description="Basic and acidic residues" evidence="1">
    <location>
        <begin position="320"/>
        <end position="331"/>
    </location>
</feature>
<feature type="compositionally biased region" description="Acidic residues" evidence="1">
    <location>
        <begin position="332"/>
        <end position="342"/>
    </location>
</feature>
<feature type="region of interest" description="Disordered" evidence="1">
    <location>
        <begin position="1"/>
        <end position="67"/>
    </location>
</feature>
<evidence type="ECO:0000256" key="1">
    <source>
        <dbReference type="SAM" id="MobiDB-lite"/>
    </source>
</evidence>
<feature type="compositionally biased region" description="Low complexity" evidence="1">
    <location>
        <begin position="7"/>
        <end position="18"/>
    </location>
</feature>
<sequence>PFKLRLSNTDSFSSSSTSGLETVEKSKTGNDVHQTKLSCSSQRLYPSQSDFTTEPLHFSETSSSDDESQAANAIYDLLVPVKQEKLDNGDDSLIWNKANTGLSIVKSTSSSLDSSYVEGIQTVTAAKSEYEAAISTVVNLDYGINHDTDYDKDAFYSNRSQSTGLSNGIKSEISFVDTTLAEQESKPIPGSESSSSGIDRSLSVNNSPEIGSGDSVLTTNINGSPRPHTVDVNSAVDLEADAVFSNNARLNAEEDVANNSIGFSTATSSQANLRNFAAVAGNLNNVYDDSSVGVMKRNFDLLVSTSSNLAGYESGEENDNIERYMHHPIDREEGEASDSNEEGEVREFEDRQRID</sequence>
<feature type="region of interest" description="Disordered" evidence="1">
    <location>
        <begin position="310"/>
        <end position="355"/>
    </location>
</feature>
<feature type="non-terminal residue" evidence="2">
    <location>
        <position position="1"/>
    </location>
</feature>